<dbReference type="EMBL" id="QLTT01000003">
    <property type="protein sequence ID" value="RAS67461.1"/>
    <property type="molecule type" value="Genomic_DNA"/>
</dbReference>
<evidence type="ECO:0000313" key="1">
    <source>
        <dbReference type="EMBL" id="RAS67461.1"/>
    </source>
</evidence>
<name>A0ABX9EE46_9PSEU</name>
<keyword evidence="2" id="KW-1185">Reference proteome</keyword>
<dbReference type="SFLD" id="SFLDS00005">
    <property type="entry name" value="Isoprenoid_Synthase_Type_I"/>
    <property type="match status" value="1"/>
</dbReference>
<dbReference type="Gene3D" id="1.10.600.10">
    <property type="entry name" value="Farnesyl Diphosphate Synthase"/>
    <property type="match status" value="1"/>
</dbReference>
<organism evidence="1 2">
    <name type="scientific">Lentzea atacamensis</name>
    <dbReference type="NCBI Taxonomy" id="531938"/>
    <lineage>
        <taxon>Bacteria</taxon>
        <taxon>Bacillati</taxon>
        <taxon>Actinomycetota</taxon>
        <taxon>Actinomycetes</taxon>
        <taxon>Pseudonocardiales</taxon>
        <taxon>Pseudonocardiaceae</taxon>
        <taxon>Lentzea</taxon>
    </lineage>
</organism>
<dbReference type="InterPro" id="IPR008949">
    <property type="entry name" value="Isoprenoid_synthase_dom_sf"/>
</dbReference>
<dbReference type="RefSeq" id="WP_112227656.1">
    <property type="nucleotide sequence ID" value="NZ_QLTT01000003.1"/>
</dbReference>
<reference evidence="1 2" key="1">
    <citation type="submission" date="2018-06" db="EMBL/GenBank/DDBJ databases">
        <title>Genomic Encyclopedia of Type Strains, Phase IV (KMG-IV): sequencing the most valuable type-strain genomes for metagenomic binning, comparative biology and taxonomic classification.</title>
        <authorList>
            <person name="Goeker M."/>
        </authorList>
    </citation>
    <scope>NUCLEOTIDE SEQUENCE [LARGE SCALE GENOMIC DNA]</scope>
    <source>
        <strain evidence="1 2">DSM 45479</strain>
    </source>
</reference>
<gene>
    <name evidence="1" type="ORF">C8D87_103800</name>
</gene>
<dbReference type="SFLD" id="SFLDG01018">
    <property type="entry name" value="Squalene/Phytoene_Synthase_Lik"/>
    <property type="match status" value="1"/>
</dbReference>
<dbReference type="PANTHER" id="PTHR31480">
    <property type="entry name" value="BIFUNCTIONAL LYCOPENE CYCLASE/PHYTOENE SYNTHASE"/>
    <property type="match status" value="1"/>
</dbReference>
<comment type="caution">
    <text evidence="1">The sequence shown here is derived from an EMBL/GenBank/DDBJ whole genome shotgun (WGS) entry which is preliminary data.</text>
</comment>
<proteinExistence type="predicted"/>
<dbReference type="InterPro" id="IPR002060">
    <property type="entry name" value="Squ/phyt_synthse"/>
</dbReference>
<protein>
    <submittedName>
        <fullName evidence="1">Farnesyl-diphosphate farnesyltransferase</fullName>
    </submittedName>
</protein>
<dbReference type="Pfam" id="PF00494">
    <property type="entry name" value="SQS_PSY"/>
    <property type="match status" value="1"/>
</dbReference>
<dbReference type="SUPFAM" id="SSF48576">
    <property type="entry name" value="Terpenoid synthases"/>
    <property type="match status" value="1"/>
</dbReference>
<evidence type="ECO:0000313" key="2">
    <source>
        <dbReference type="Proteomes" id="UP000248714"/>
    </source>
</evidence>
<dbReference type="Proteomes" id="UP000248714">
    <property type="component" value="Unassembled WGS sequence"/>
</dbReference>
<sequence>MSDNPTNSVSPIAKALLLPLAPVDHRALAQAGVNDLGLRQAYRCCRDLLLAHEGWASGYALWALPPQTRPHAWALYGFARRTDAIIDDGDPATRTEEFRTWRAQVEGDLRAGRSDHPVCRALLHTLHTYDIDPDTVHAYLDAMWTSLTTTTWATYADLYRYVEAVNCSVGRQVLALLGPRAPEATERMDALSAAMYLTDILTDLGEDLRWGRLYLPADELAEFGVIRRELERGEVTPAIRELLRFQVDRVRRLYNRGMEVVDMVEPASRLAVRCGAALFREMLDDIERRDFDVFATPPRAGWPRMVEALLRAGLPAMPARLRNRRTATVRQAAERR</sequence>
<dbReference type="InterPro" id="IPR044843">
    <property type="entry name" value="Trans_IPPS_bact-type"/>
</dbReference>
<dbReference type="SFLD" id="SFLDG01212">
    <property type="entry name" value="Phytoene_synthase_like"/>
    <property type="match status" value="1"/>
</dbReference>
<accession>A0ABX9EE46</accession>